<keyword evidence="7" id="KW-0539">Nucleus</keyword>
<dbReference type="GO" id="GO:0005634">
    <property type="term" value="C:nucleus"/>
    <property type="evidence" value="ECO:0007669"/>
    <property type="project" value="UniProtKB-SubCell"/>
</dbReference>
<evidence type="ECO:0000256" key="7">
    <source>
        <dbReference type="ARBA" id="ARBA00023242"/>
    </source>
</evidence>
<dbReference type="Proteomes" id="UP000694569">
    <property type="component" value="Unplaced"/>
</dbReference>
<organism evidence="12 13">
    <name type="scientific">Leptobrachium leishanense</name>
    <name type="common">Leishan spiny toad</name>
    <dbReference type="NCBI Taxonomy" id="445787"/>
    <lineage>
        <taxon>Eukaryota</taxon>
        <taxon>Metazoa</taxon>
        <taxon>Chordata</taxon>
        <taxon>Craniata</taxon>
        <taxon>Vertebrata</taxon>
        <taxon>Euteleostomi</taxon>
        <taxon>Amphibia</taxon>
        <taxon>Batrachia</taxon>
        <taxon>Anura</taxon>
        <taxon>Pelobatoidea</taxon>
        <taxon>Megophryidae</taxon>
        <taxon>Leptobrachium</taxon>
    </lineage>
</organism>
<dbReference type="PROSITE" id="PS01358">
    <property type="entry name" value="ZF_RANBP2_1"/>
    <property type="match status" value="1"/>
</dbReference>
<evidence type="ECO:0000313" key="13">
    <source>
        <dbReference type="Proteomes" id="UP000694569"/>
    </source>
</evidence>
<reference evidence="12" key="2">
    <citation type="submission" date="2025-09" db="UniProtKB">
        <authorList>
            <consortium name="Ensembl"/>
        </authorList>
    </citation>
    <scope>IDENTIFICATION</scope>
</reference>
<evidence type="ECO:0000256" key="8">
    <source>
        <dbReference type="PROSITE-ProRule" id="PRU00176"/>
    </source>
</evidence>
<feature type="region of interest" description="Disordered" evidence="10">
    <location>
        <begin position="585"/>
        <end position="607"/>
    </location>
</feature>
<dbReference type="InterPro" id="IPR051945">
    <property type="entry name" value="RRM_MRD1_RNA_proc_ribogen"/>
</dbReference>
<proteinExistence type="predicted"/>
<dbReference type="Pfam" id="PF00076">
    <property type="entry name" value="RRM_1"/>
    <property type="match status" value="1"/>
</dbReference>
<dbReference type="PROSITE" id="PS50102">
    <property type="entry name" value="RRM"/>
    <property type="match status" value="1"/>
</dbReference>
<dbReference type="SUPFAM" id="SSF54928">
    <property type="entry name" value="RNA-binding domain, RBD"/>
    <property type="match status" value="1"/>
</dbReference>
<evidence type="ECO:0000256" key="2">
    <source>
        <dbReference type="ARBA" id="ARBA00022723"/>
    </source>
</evidence>
<evidence type="ECO:0000256" key="3">
    <source>
        <dbReference type="ARBA" id="ARBA00022737"/>
    </source>
</evidence>
<protein>
    <recommendedName>
        <fullName evidence="11">RRM domain-containing protein</fullName>
    </recommendedName>
</protein>
<dbReference type="PANTHER" id="PTHR48039:SF5">
    <property type="entry name" value="RNA-BINDING PROTEIN 28"/>
    <property type="match status" value="1"/>
</dbReference>
<dbReference type="InterPro" id="IPR000504">
    <property type="entry name" value="RRM_dom"/>
</dbReference>
<feature type="compositionally biased region" description="Polar residues" evidence="10">
    <location>
        <begin position="1082"/>
        <end position="1092"/>
    </location>
</feature>
<dbReference type="InterPro" id="IPR012677">
    <property type="entry name" value="Nucleotide-bd_a/b_plait_sf"/>
</dbReference>
<keyword evidence="9" id="KW-0175">Coiled coil</keyword>
<dbReference type="GeneTree" id="ENSGT00940000177452"/>
<name>A0A8C5PFD3_9ANUR</name>
<dbReference type="AlphaFoldDB" id="A0A8C5PFD3"/>
<feature type="region of interest" description="Disordered" evidence="10">
    <location>
        <begin position="1082"/>
        <end position="1106"/>
    </location>
</feature>
<keyword evidence="3" id="KW-0677">Repeat</keyword>
<keyword evidence="6 8" id="KW-0694">RNA-binding</keyword>
<dbReference type="Gene3D" id="3.30.70.330">
    <property type="match status" value="1"/>
</dbReference>
<dbReference type="InterPro" id="IPR035979">
    <property type="entry name" value="RBD_domain_sf"/>
</dbReference>
<dbReference type="Ensembl" id="ENSLLET00000020974.1">
    <property type="protein sequence ID" value="ENSLLEP00000020181.1"/>
    <property type="gene ID" value="ENSLLEG00000012798.1"/>
</dbReference>
<sequence length="1194" mass="131936">MMLAEEDRKIIKEAGQLRAFLQDLPSVIVDNNLVKLNDNGAHGKMEESTNLNMLNTSRRPTIFSSWSCENCGFSNSLNVQICKRCHSAIKEFEQSTTRFDYTLESKDSDASFLSENDSFYDDSLSTEYKEIPFEANESSLYGKAEETSSDVEPNKEYVCKVMEKLSLHKSSDISQPPERKSYEDEKYEEFNKSVVTHTAVCGDSGEKRMVDRAVQCMCNDDHEELMERNLKEEKQALADHKETMRDPVCVPDSSENFDDSGIKDFVFSNKLVFENTKSVVVQDQNESCDWLNEEPMTSDCSVSDVNDDPFCSLQSGSFYSLCSNSSSPDSFDDPTEIYFEELEDLPGHLMYDRLSPPEHLQCAHVYPSMEMKNTVVNAVNIDLSTVHKSVKDVSCITDLSGLIRHEKASQTVQVNTRHECVNTDLSLPETLMGPQLLTGSRGGDGDRFTGLGLHSSSIKALTQRVIKAELHALSMQLWLCRHLCWKRHQQSVEKRCIYGITKVHEEQMEEATNLQASLAELEEKYKSMKAQILSGVPLDTMTPLCMQLTTDDDLTAVSNTYATSSLSPISEGLSPWERLLLYGCSSDSSPNNKDDEESKTHTDGQIDVTQEVSTTQNIHSDSDLACCPLPAATEDGSCIVDVNEQWVDAEETLNNTVPGKPESQMILEPKQSEPSNKQKKWYVCVRNVAATINETDLISHFEKYQISSVFIEELFKKSSYAILTFSSLDHAEAAVREMNGKELCGRGLKVNLIKDAKSSASLNIKPVQKASETKSNAGQLSNSESLASNSNTSQNNTIPATNKVPATISGCLPVTASNQRGCGSYTAQKGHSVSPLYPVKVPNWNAQYTPSFVPFIPPWMMQLGVTKLPTYNSTPSQVPLSYSAPPFWMPSTSAAPWDSVTTQAFYAKAKPMTYQSRHVAHSKVISSTFNKDVNIPAQTALPKVDPGTSGSGFDFYSQNERTPLGSKSTILHSETNAATAVKQTFNVPTVEMTRVSYASSYASPNIKPPSTYLTSLFPTTSKAITTVSPSITACVNKVANDPSYANRSKATLQVTKPTHEKGLSGSVTTATSADLPISTKTFENTSCPNPNTDAGRPAPTQIAPEDWSTCPRLDRITEFPTFIVPNRLNLFTFNKVMKHLVNVHPEASRDYIFEILKEVKNSTSGSLHVLSIAELISMVSLKLASKSSSSRTST</sequence>
<evidence type="ECO:0000256" key="1">
    <source>
        <dbReference type="ARBA" id="ARBA00004123"/>
    </source>
</evidence>
<evidence type="ECO:0000256" key="5">
    <source>
        <dbReference type="ARBA" id="ARBA00022833"/>
    </source>
</evidence>
<keyword evidence="2" id="KW-0479">Metal-binding</keyword>
<reference evidence="12" key="1">
    <citation type="submission" date="2025-08" db="UniProtKB">
        <authorList>
            <consortium name="Ensembl"/>
        </authorList>
    </citation>
    <scope>IDENTIFICATION</scope>
</reference>
<accession>A0A8C5PFD3</accession>
<evidence type="ECO:0000256" key="9">
    <source>
        <dbReference type="SAM" id="Coils"/>
    </source>
</evidence>
<feature type="domain" description="RRM" evidence="11">
    <location>
        <begin position="681"/>
        <end position="755"/>
    </location>
</feature>
<feature type="region of interest" description="Disordered" evidence="10">
    <location>
        <begin position="764"/>
        <end position="801"/>
    </location>
</feature>
<feature type="compositionally biased region" description="Basic and acidic residues" evidence="10">
    <location>
        <begin position="592"/>
        <end position="604"/>
    </location>
</feature>
<keyword evidence="13" id="KW-1185">Reference proteome</keyword>
<dbReference type="OrthoDB" id="9909112at2759"/>
<dbReference type="GO" id="GO:0003729">
    <property type="term" value="F:mRNA binding"/>
    <property type="evidence" value="ECO:0007669"/>
    <property type="project" value="TreeGrafter"/>
</dbReference>
<evidence type="ECO:0000259" key="11">
    <source>
        <dbReference type="PROSITE" id="PS50102"/>
    </source>
</evidence>
<dbReference type="GO" id="GO:0008270">
    <property type="term" value="F:zinc ion binding"/>
    <property type="evidence" value="ECO:0007669"/>
    <property type="project" value="UniProtKB-KW"/>
</dbReference>
<comment type="subcellular location">
    <subcellularLocation>
        <location evidence="1">Nucleus</location>
    </subcellularLocation>
</comment>
<dbReference type="SMART" id="SM00360">
    <property type="entry name" value="RRM"/>
    <property type="match status" value="1"/>
</dbReference>
<keyword evidence="5" id="KW-0862">Zinc</keyword>
<evidence type="ECO:0000256" key="4">
    <source>
        <dbReference type="ARBA" id="ARBA00022771"/>
    </source>
</evidence>
<evidence type="ECO:0000313" key="12">
    <source>
        <dbReference type="Ensembl" id="ENSLLEP00000020181.1"/>
    </source>
</evidence>
<keyword evidence="4" id="KW-0863">Zinc-finger</keyword>
<evidence type="ECO:0000256" key="10">
    <source>
        <dbReference type="SAM" id="MobiDB-lite"/>
    </source>
</evidence>
<feature type="coiled-coil region" evidence="9">
    <location>
        <begin position="504"/>
        <end position="531"/>
    </location>
</feature>
<dbReference type="PANTHER" id="PTHR48039">
    <property type="entry name" value="RNA-BINDING MOTIF PROTEIN 14B"/>
    <property type="match status" value="1"/>
</dbReference>
<feature type="compositionally biased region" description="Low complexity" evidence="10">
    <location>
        <begin position="781"/>
        <end position="793"/>
    </location>
</feature>
<evidence type="ECO:0000256" key="6">
    <source>
        <dbReference type="ARBA" id="ARBA00022884"/>
    </source>
</evidence>
<dbReference type="InterPro" id="IPR001876">
    <property type="entry name" value="Znf_RanBP2"/>
</dbReference>